<feature type="domain" description="PUA" evidence="8">
    <location>
        <begin position="285"/>
        <end position="359"/>
    </location>
</feature>
<dbReference type="Gene3D" id="2.30.130.10">
    <property type="entry name" value="PUA domain"/>
    <property type="match status" value="1"/>
</dbReference>
<dbReference type="GO" id="GO:0003723">
    <property type="term" value="F:RNA binding"/>
    <property type="evidence" value="ECO:0007669"/>
    <property type="project" value="InterPro"/>
</dbReference>
<keyword evidence="3" id="KW-0641">Proline biosynthesis</keyword>
<dbReference type="SMART" id="SM00359">
    <property type="entry name" value="PUA"/>
    <property type="match status" value="1"/>
</dbReference>
<keyword evidence="5" id="KW-0547">Nucleotide-binding</keyword>
<accession>A0A485LU23</accession>
<proteinExistence type="inferred from homology"/>
<dbReference type="CDD" id="cd04242">
    <property type="entry name" value="AAK_G5K_ProB"/>
    <property type="match status" value="1"/>
</dbReference>
<evidence type="ECO:0000256" key="4">
    <source>
        <dbReference type="ARBA" id="ARBA00022679"/>
    </source>
</evidence>
<keyword evidence="6 9" id="KW-0418">Kinase</keyword>
<dbReference type="InterPro" id="IPR001057">
    <property type="entry name" value="Glu/AcGlu_kinase"/>
</dbReference>
<dbReference type="SUPFAM" id="SSF88697">
    <property type="entry name" value="PUA domain-like"/>
    <property type="match status" value="1"/>
</dbReference>
<dbReference type="InterPro" id="IPR041739">
    <property type="entry name" value="G5K_ProB"/>
</dbReference>
<dbReference type="GO" id="GO:0005524">
    <property type="term" value="F:ATP binding"/>
    <property type="evidence" value="ECO:0007669"/>
    <property type="project" value="UniProtKB-KW"/>
</dbReference>
<dbReference type="InterPro" id="IPR002478">
    <property type="entry name" value="PUA"/>
</dbReference>
<keyword evidence="7" id="KW-0067">ATP-binding</keyword>
<dbReference type="InterPro" id="IPR036393">
    <property type="entry name" value="AceGlu_kinase-like_sf"/>
</dbReference>
<dbReference type="InterPro" id="IPR011529">
    <property type="entry name" value="Glu_5kinase"/>
</dbReference>
<keyword evidence="2" id="KW-0028">Amino-acid biosynthesis</keyword>
<dbReference type="Pfam" id="PF00696">
    <property type="entry name" value="AA_kinase"/>
    <property type="match status" value="1"/>
</dbReference>
<keyword evidence="1" id="KW-0963">Cytoplasm</keyword>
<dbReference type="EC" id="2.7.2.11" evidence="9"/>
<dbReference type="AlphaFoldDB" id="A0A485LU23"/>
<evidence type="ECO:0000256" key="2">
    <source>
        <dbReference type="ARBA" id="ARBA00022605"/>
    </source>
</evidence>
<evidence type="ECO:0000256" key="1">
    <source>
        <dbReference type="ARBA" id="ARBA00022490"/>
    </source>
</evidence>
<name>A0A485LU23_9ZZZZ</name>
<organism evidence="9">
    <name type="scientific">anaerobic digester metagenome</name>
    <dbReference type="NCBI Taxonomy" id="1263854"/>
    <lineage>
        <taxon>unclassified sequences</taxon>
        <taxon>metagenomes</taxon>
        <taxon>ecological metagenomes</taxon>
    </lineage>
</organism>
<dbReference type="SUPFAM" id="SSF53633">
    <property type="entry name" value="Carbamate kinase-like"/>
    <property type="match status" value="1"/>
</dbReference>
<evidence type="ECO:0000256" key="5">
    <source>
        <dbReference type="ARBA" id="ARBA00022741"/>
    </source>
</evidence>
<dbReference type="Pfam" id="PF01472">
    <property type="entry name" value="PUA"/>
    <property type="match status" value="1"/>
</dbReference>
<evidence type="ECO:0000259" key="8">
    <source>
        <dbReference type="SMART" id="SM00359"/>
    </source>
</evidence>
<dbReference type="GO" id="GO:0008652">
    <property type="term" value="P:amino acid biosynthetic process"/>
    <property type="evidence" value="ECO:0007669"/>
    <property type="project" value="UniProtKB-KW"/>
</dbReference>
<dbReference type="GO" id="GO:0005829">
    <property type="term" value="C:cytosol"/>
    <property type="evidence" value="ECO:0007669"/>
    <property type="project" value="TreeGrafter"/>
</dbReference>
<evidence type="ECO:0000256" key="6">
    <source>
        <dbReference type="ARBA" id="ARBA00022777"/>
    </source>
</evidence>
<dbReference type="PIRSF" id="PIRSF000729">
    <property type="entry name" value="GK"/>
    <property type="match status" value="1"/>
</dbReference>
<dbReference type="PANTHER" id="PTHR43654:SF1">
    <property type="entry name" value="ISOPENTENYL PHOSPHATE KINASE"/>
    <property type="match status" value="1"/>
</dbReference>
<dbReference type="PROSITE" id="PS00902">
    <property type="entry name" value="GLUTAMATE_5_KINASE"/>
    <property type="match status" value="1"/>
</dbReference>
<sequence length="381" mass="41936">MDKNPRSTLKKCRRVLIKIGSKVLNTGKGLNNRVIDRLCDDLSLLRDQGKEFALVSSGAIAEGTAIMRVKGNGVTLSKKQALAAIGQGSLIRAYTDAFRRYGYTAAQILITREDLDDRLRYLNIRNTFTALFEYDAIPIINENDTVSVEEIKFTDNDMLAAMIIPLVEPQALIVLTDTNGVYREDPRVNPNAEIIREIKDIRSEDVKAHSCEAGSMGRGGMQSKIKAAYHASLLGIPTVIASAYVPQVVSSVLEGKEIGTYVHPRKKGKLTQKDHWISYVTRPKGRVVVDRGAAAMILGQGKSLLPCGVVRVEGNFQAGDPVEIVEEDGRAIAVGLSNFTTEDTLKIKGANTKEVFRIMGHECDEEVVHRNNMIVKKELLS</sequence>
<dbReference type="FunFam" id="3.40.1160.10:FF:000018">
    <property type="entry name" value="Glutamate 5-kinase"/>
    <property type="match status" value="1"/>
</dbReference>
<dbReference type="Gene3D" id="3.40.1160.10">
    <property type="entry name" value="Acetylglutamate kinase-like"/>
    <property type="match status" value="1"/>
</dbReference>
<dbReference type="HAMAP" id="MF_00456">
    <property type="entry name" value="ProB"/>
    <property type="match status" value="1"/>
</dbReference>
<evidence type="ECO:0000256" key="7">
    <source>
        <dbReference type="ARBA" id="ARBA00022840"/>
    </source>
</evidence>
<dbReference type="CDD" id="cd21157">
    <property type="entry name" value="PUA_G5K"/>
    <property type="match status" value="1"/>
</dbReference>
<dbReference type="InterPro" id="IPR001048">
    <property type="entry name" value="Asp/Glu/Uridylate_kinase"/>
</dbReference>
<dbReference type="PANTHER" id="PTHR43654">
    <property type="entry name" value="GLUTAMATE 5-KINASE"/>
    <property type="match status" value="1"/>
</dbReference>
<evidence type="ECO:0000256" key="3">
    <source>
        <dbReference type="ARBA" id="ARBA00022650"/>
    </source>
</evidence>
<dbReference type="InterPro" id="IPR036974">
    <property type="entry name" value="PUA_sf"/>
</dbReference>
<dbReference type="PROSITE" id="PS50890">
    <property type="entry name" value="PUA"/>
    <property type="match status" value="1"/>
</dbReference>
<reference evidence="9" key="1">
    <citation type="submission" date="2019-03" db="EMBL/GenBank/DDBJ databases">
        <authorList>
            <person name="Hao L."/>
        </authorList>
    </citation>
    <scope>NUCLEOTIDE SEQUENCE</scope>
</reference>
<gene>
    <name evidence="9" type="primary">proB</name>
    <name evidence="9" type="ORF">SCFA_1070007</name>
</gene>
<keyword evidence="4 9" id="KW-0808">Transferase</keyword>
<dbReference type="InterPro" id="IPR019797">
    <property type="entry name" value="Glutamate_5-kinase_CS"/>
</dbReference>
<dbReference type="EMBL" id="CAADRM010000010">
    <property type="protein sequence ID" value="VFU11430.1"/>
    <property type="molecule type" value="Genomic_DNA"/>
</dbReference>
<dbReference type="InterPro" id="IPR015947">
    <property type="entry name" value="PUA-like_sf"/>
</dbReference>
<protein>
    <submittedName>
        <fullName evidence="9">Glutamate 5-kinase</fullName>
        <ecNumber evidence="9">2.7.2.11</ecNumber>
    </submittedName>
</protein>
<evidence type="ECO:0000313" key="9">
    <source>
        <dbReference type="EMBL" id="VFU11430.1"/>
    </source>
</evidence>
<dbReference type="InterPro" id="IPR005715">
    <property type="entry name" value="Glu_5kinase/COase_Synthase"/>
</dbReference>
<dbReference type="GO" id="GO:0004349">
    <property type="term" value="F:glutamate 5-kinase activity"/>
    <property type="evidence" value="ECO:0007669"/>
    <property type="project" value="UniProtKB-EC"/>
</dbReference>
<dbReference type="NCBIfam" id="TIGR01027">
    <property type="entry name" value="proB"/>
    <property type="match status" value="1"/>
</dbReference>
<dbReference type="PRINTS" id="PR00474">
    <property type="entry name" value="GLU5KINASE"/>
</dbReference>